<reference evidence="1 2" key="1">
    <citation type="journal article" date="2019" name="Emerg. Microbes Infect.">
        <title>Comprehensive subspecies identification of 175 nontuberculous mycobacteria species based on 7547 genomic profiles.</title>
        <authorList>
            <person name="Matsumoto Y."/>
            <person name="Kinjo T."/>
            <person name="Motooka D."/>
            <person name="Nabeya D."/>
            <person name="Jung N."/>
            <person name="Uechi K."/>
            <person name="Horii T."/>
            <person name="Iida T."/>
            <person name="Fujita J."/>
            <person name="Nakamura S."/>
        </authorList>
    </citation>
    <scope>NUCLEOTIDE SEQUENCE [LARGE SCALE GENOMIC DNA]</scope>
    <source>
        <strain evidence="1 2">JCM 12688</strain>
    </source>
</reference>
<dbReference type="EMBL" id="AP022608">
    <property type="protein sequence ID" value="BBZ17935.1"/>
    <property type="molecule type" value="Genomic_DNA"/>
</dbReference>
<dbReference type="InterPro" id="IPR000415">
    <property type="entry name" value="Nitroreductase-like"/>
</dbReference>
<dbReference type="SUPFAM" id="SSF55469">
    <property type="entry name" value="FMN-dependent nitroreductase-like"/>
    <property type="match status" value="1"/>
</dbReference>
<dbReference type="PANTHER" id="PTHR23026:SF123">
    <property type="entry name" value="NAD(P)H NITROREDUCTASE RV3131-RELATED"/>
    <property type="match status" value="1"/>
</dbReference>
<dbReference type="GO" id="GO:0016491">
    <property type="term" value="F:oxidoreductase activity"/>
    <property type="evidence" value="ECO:0007669"/>
    <property type="project" value="InterPro"/>
</dbReference>
<name>A0A7I7WMM1_MYCGU</name>
<protein>
    <submittedName>
        <fullName evidence="1">NAD(P)H nitroreductase</fullName>
    </submittedName>
</protein>
<sequence length="350" mass="38019">MTQTAALWKDKNFSYRDGDEMSAHFPDAETIRSAMLLALRAPSVHNSQPWRWGIGERSLHLYADRDRQLPNTDPDGRDLLLSCGAALNHCVTAFAALGWAARIHRFPNPADADHLASIELRRQTPADLDIALAAAIPRRRTDRRNYSHWPVAKGDLSLVGARAARAGVTMRRIDDLSQLKLIVAEAVSRHSTDFAYAAELAAWSGRYASEAGVPARSTPVPDPAAMIPARWFAGAVLAQPPDLDAAEDNAMVVALGTSSDDDLSRLRAGEATSVALLTATALGLATCPITEPLEIPETREAVRADVFGEEGYPQMLLRIGWAPVNSDPLPATPRRELAEVVARLDNSRLD</sequence>
<accession>A0A7I7WMM1</accession>
<dbReference type="InterPro" id="IPR050627">
    <property type="entry name" value="Nitroreductase/BluB"/>
</dbReference>
<dbReference type="Gene3D" id="3.40.109.10">
    <property type="entry name" value="NADH Oxidase"/>
    <property type="match status" value="1"/>
</dbReference>
<dbReference type="AlphaFoldDB" id="A0A7I7WMM1"/>
<gene>
    <name evidence="1" type="ORF">MGAD_22700</name>
</gene>
<evidence type="ECO:0000313" key="2">
    <source>
        <dbReference type="Proteomes" id="UP000466187"/>
    </source>
</evidence>
<dbReference type="PANTHER" id="PTHR23026">
    <property type="entry name" value="NADPH NITROREDUCTASE"/>
    <property type="match status" value="1"/>
</dbReference>
<proteinExistence type="predicted"/>
<dbReference type="Proteomes" id="UP000466187">
    <property type="component" value="Chromosome"/>
</dbReference>
<dbReference type="KEGG" id="mgad:MGAD_22700"/>
<dbReference type="NCBIfam" id="NF047509">
    <property type="entry name" value="Rv3131_FMN_oxido"/>
    <property type="match status" value="1"/>
</dbReference>
<evidence type="ECO:0000313" key="1">
    <source>
        <dbReference type="EMBL" id="BBZ17935.1"/>
    </source>
</evidence>
<organism evidence="1 2">
    <name type="scientific">Mycolicibacterium gadium</name>
    <name type="common">Mycobacterium gadium</name>
    <dbReference type="NCBI Taxonomy" id="1794"/>
    <lineage>
        <taxon>Bacteria</taxon>
        <taxon>Bacillati</taxon>
        <taxon>Actinomycetota</taxon>
        <taxon>Actinomycetes</taxon>
        <taxon>Mycobacteriales</taxon>
        <taxon>Mycobacteriaceae</taxon>
        <taxon>Mycolicibacterium</taxon>
    </lineage>
</organism>